<dbReference type="EMBL" id="FNET01000019">
    <property type="protein sequence ID" value="SDM27439.1"/>
    <property type="molecule type" value="Genomic_DNA"/>
</dbReference>
<dbReference type="Gene3D" id="1.10.510.10">
    <property type="entry name" value="Transferase(Phosphotransferase) domain 1"/>
    <property type="match status" value="1"/>
</dbReference>
<proteinExistence type="predicted"/>
<gene>
    <name evidence="1" type="ORF">SAMN04488074_11939</name>
</gene>
<sequence length="107" mass="11901">MLHSDLYAENVLFDLDQTPIFIDPHAKVGPPAFDWAFWCVYYTPNEGFADRVALCREQVPDLVDEVLAWSATLAVDGCLYYLDTDDPTAMAMLDDLGDPLLSSIVGN</sequence>
<dbReference type="Proteomes" id="UP000199682">
    <property type="component" value="Unassembled WGS sequence"/>
</dbReference>
<keyword evidence="1" id="KW-0808">Transferase</keyword>
<name>A0A1G9RVZ4_9PSEU</name>
<accession>A0A1G9RVZ4</accession>
<organism evidence="1 2">
    <name type="scientific">Lentzea albidocapillata subsp. violacea</name>
    <dbReference type="NCBI Taxonomy" id="128104"/>
    <lineage>
        <taxon>Bacteria</taxon>
        <taxon>Bacillati</taxon>
        <taxon>Actinomycetota</taxon>
        <taxon>Actinomycetes</taxon>
        <taxon>Pseudonocardiales</taxon>
        <taxon>Pseudonocardiaceae</taxon>
        <taxon>Lentzea</taxon>
    </lineage>
</organism>
<dbReference type="GO" id="GO:0016740">
    <property type="term" value="F:transferase activity"/>
    <property type="evidence" value="ECO:0007669"/>
    <property type="project" value="UniProtKB-KW"/>
</dbReference>
<dbReference type="AlphaFoldDB" id="A0A1G9RVZ4"/>
<dbReference type="InterPro" id="IPR011009">
    <property type="entry name" value="Kinase-like_dom_sf"/>
</dbReference>
<reference evidence="2" key="1">
    <citation type="submission" date="2016-10" db="EMBL/GenBank/DDBJ databases">
        <authorList>
            <person name="Varghese N."/>
            <person name="Submissions S."/>
        </authorList>
    </citation>
    <scope>NUCLEOTIDE SEQUENCE [LARGE SCALE GENOMIC DNA]</scope>
    <source>
        <strain evidence="2">DSM 44796</strain>
    </source>
</reference>
<evidence type="ECO:0000313" key="2">
    <source>
        <dbReference type="Proteomes" id="UP000199682"/>
    </source>
</evidence>
<dbReference type="SUPFAM" id="SSF56112">
    <property type="entry name" value="Protein kinase-like (PK-like)"/>
    <property type="match status" value="1"/>
</dbReference>
<protein>
    <submittedName>
        <fullName evidence="1">Phosphotransferase enzyme family protein</fullName>
    </submittedName>
</protein>
<evidence type="ECO:0000313" key="1">
    <source>
        <dbReference type="EMBL" id="SDM27439.1"/>
    </source>
</evidence>